<feature type="transmembrane region" description="Helical" evidence="5">
    <location>
        <begin position="224"/>
        <end position="248"/>
    </location>
</feature>
<feature type="transmembrane region" description="Helical" evidence="5">
    <location>
        <begin position="531"/>
        <end position="554"/>
    </location>
</feature>
<dbReference type="InterPro" id="IPR000109">
    <property type="entry name" value="POT_fam"/>
</dbReference>
<keyword evidence="3 5" id="KW-1133">Transmembrane helix</keyword>
<evidence type="ECO:0000256" key="4">
    <source>
        <dbReference type="ARBA" id="ARBA00023136"/>
    </source>
</evidence>
<dbReference type="Pfam" id="PF00854">
    <property type="entry name" value="PTR2"/>
    <property type="match status" value="1"/>
</dbReference>
<evidence type="ECO:0000256" key="5">
    <source>
        <dbReference type="SAM" id="Phobius"/>
    </source>
</evidence>
<evidence type="ECO:0000256" key="2">
    <source>
        <dbReference type="ARBA" id="ARBA00022692"/>
    </source>
</evidence>
<feature type="transmembrane region" description="Helical" evidence="5">
    <location>
        <begin position="190"/>
        <end position="212"/>
    </location>
</feature>
<comment type="caution">
    <text evidence="6">The sequence shown here is derived from an EMBL/GenBank/DDBJ whole genome shotgun (WGS) entry which is preliminary data.</text>
</comment>
<protein>
    <recommendedName>
        <fullName evidence="8">SLC15A4</fullName>
    </recommendedName>
</protein>
<feature type="transmembrane region" description="Helical" evidence="5">
    <location>
        <begin position="125"/>
        <end position="149"/>
    </location>
</feature>
<gene>
    <name evidence="6" type="ORF">EB796_013643</name>
</gene>
<feature type="transmembrane region" description="Helical" evidence="5">
    <location>
        <begin position="430"/>
        <end position="452"/>
    </location>
</feature>
<name>A0A7J7JRJ3_BUGNE</name>
<evidence type="ECO:0000256" key="3">
    <source>
        <dbReference type="ARBA" id="ARBA00022989"/>
    </source>
</evidence>
<evidence type="ECO:0000256" key="1">
    <source>
        <dbReference type="ARBA" id="ARBA00004141"/>
    </source>
</evidence>
<dbReference type="EMBL" id="VXIV02001993">
    <property type="protein sequence ID" value="KAF6028056.1"/>
    <property type="molecule type" value="Genomic_DNA"/>
</dbReference>
<accession>A0A7J7JRJ3</accession>
<proteinExistence type="predicted"/>
<dbReference type="AlphaFoldDB" id="A0A7J7JRJ3"/>
<feature type="transmembrane region" description="Helical" evidence="5">
    <location>
        <begin position="46"/>
        <end position="71"/>
    </location>
</feature>
<feature type="transmembrane region" description="Helical" evidence="5">
    <location>
        <begin position="99"/>
        <end position="118"/>
    </location>
</feature>
<feature type="transmembrane region" description="Helical" evidence="5">
    <location>
        <begin position="355"/>
        <end position="374"/>
    </location>
</feature>
<evidence type="ECO:0000313" key="6">
    <source>
        <dbReference type="EMBL" id="KAF6028056.1"/>
    </source>
</evidence>
<organism evidence="6 7">
    <name type="scientific">Bugula neritina</name>
    <name type="common">Brown bryozoan</name>
    <name type="synonym">Sertularia neritina</name>
    <dbReference type="NCBI Taxonomy" id="10212"/>
    <lineage>
        <taxon>Eukaryota</taxon>
        <taxon>Metazoa</taxon>
        <taxon>Spiralia</taxon>
        <taxon>Lophotrochozoa</taxon>
        <taxon>Bryozoa</taxon>
        <taxon>Gymnolaemata</taxon>
        <taxon>Cheilostomatida</taxon>
        <taxon>Flustrina</taxon>
        <taxon>Buguloidea</taxon>
        <taxon>Bugulidae</taxon>
        <taxon>Bugula</taxon>
    </lineage>
</organism>
<dbReference type="SUPFAM" id="SSF103473">
    <property type="entry name" value="MFS general substrate transporter"/>
    <property type="match status" value="1"/>
</dbReference>
<sequence length="565" mass="62752">MGNRSSASSNPLYRSYSGYGSLEDDGSSLNESIERLEYQPTWKRRLALGSILVCQLFNWVAFTTVTSWIPISLELNVYFFNGINGVEGYNSYIENVQKIPVLSLILLYSFGWVAGLLMDSCIRKTVFVFAAQICATIGFGYQAAIILSLPQHTHCEKDNSTNNLSISCQIDEFTWCLKDHGKGSYCLDVYVGWACAIAVVSAVVRTALPALGGDQIPDRKGVRVFYAAFYWCQKLGEALSALLCWVYLLVWNSHNPARTESTKVYQLLFIVWGATILFACGMALIAVSIVVCGKITRQAAPRFSVIQDSYFMCKEAFQRRDERIDEDSCLDLAKRSIGGSFADKAVEDRVNMFKFALVMLLLVPVAFATTLPLIPTIPDISATNSTDMPYVNSIVIVIINMVRYVTSLLTIPLIHVFGRHMARRNRPLTFLHRFIAGHVVMMMSILAMMLFQNLYSTDTSISTHIARMVLLGISNAIIYTAGYELTFISASRAMQGSAMGLFYLMDGIANILNFVIILYRNSQQGVLSPTALNFINGVGGLGSISLAIILLIVFEKKYDLGLSKF</sequence>
<dbReference type="GO" id="GO:0016020">
    <property type="term" value="C:membrane"/>
    <property type="evidence" value="ECO:0007669"/>
    <property type="project" value="UniProtKB-SubCell"/>
</dbReference>
<dbReference type="Proteomes" id="UP000593567">
    <property type="component" value="Unassembled WGS sequence"/>
</dbReference>
<dbReference type="OrthoDB" id="8904098at2759"/>
<keyword evidence="7" id="KW-1185">Reference proteome</keyword>
<feature type="transmembrane region" description="Helical" evidence="5">
    <location>
        <begin position="268"/>
        <end position="292"/>
    </location>
</feature>
<keyword evidence="2 5" id="KW-0812">Transmembrane</keyword>
<feature type="transmembrane region" description="Helical" evidence="5">
    <location>
        <begin position="394"/>
        <end position="418"/>
    </location>
</feature>
<feature type="transmembrane region" description="Helical" evidence="5">
    <location>
        <begin position="464"/>
        <end position="488"/>
    </location>
</feature>
<reference evidence="6" key="1">
    <citation type="submission" date="2020-06" db="EMBL/GenBank/DDBJ databases">
        <title>Draft genome of Bugula neritina, a colonial animal packing powerful symbionts and potential medicines.</title>
        <authorList>
            <person name="Rayko M."/>
        </authorList>
    </citation>
    <scope>NUCLEOTIDE SEQUENCE [LARGE SCALE GENOMIC DNA]</scope>
    <source>
        <strain evidence="6">Kwan_BN1</strain>
    </source>
</reference>
<dbReference type="GO" id="GO:0022857">
    <property type="term" value="F:transmembrane transporter activity"/>
    <property type="evidence" value="ECO:0007669"/>
    <property type="project" value="InterPro"/>
</dbReference>
<dbReference type="Gene3D" id="1.20.1250.20">
    <property type="entry name" value="MFS general substrate transporter like domains"/>
    <property type="match status" value="1"/>
</dbReference>
<feature type="transmembrane region" description="Helical" evidence="5">
    <location>
        <begin position="500"/>
        <end position="519"/>
    </location>
</feature>
<keyword evidence="4 5" id="KW-0472">Membrane</keyword>
<comment type="subcellular location">
    <subcellularLocation>
        <location evidence="1">Membrane</location>
        <topology evidence="1">Multi-pass membrane protein</topology>
    </subcellularLocation>
</comment>
<evidence type="ECO:0008006" key="8">
    <source>
        <dbReference type="Google" id="ProtNLM"/>
    </source>
</evidence>
<evidence type="ECO:0000313" key="7">
    <source>
        <dbReference type="Proteomes" id="UP000593567"/>
    </source>
</evidence>
<dbReference type="InterPro" id="IPR036259">
    <property type="entry name" value="MFS_trans_sf"/>
</dbReference>